<evidence type="ECO:0000313" key="4">
    <source>
        <dbReference type="Proteomes" id="UP000245125"/>
    </source>
</evidence>
<evidence type="ECO:0000256" key="1">
    <source>
        <dbReference type="SAM" id="Coils"/>
    </source>
</evidence>
<dbReference type="Proteomes" id="UP000245125">
    <property type="component" value="Unassembled WGS sequence"/>
</dbReference>
<keyword evidence="2" id="KW-1133">Transmembrane helix</keyword>
<evidence type="ECO:0000256" key="2">
    <source>
        <dbReference type="SAM" id="Phobius"/>
    </source>
</evidence>
<evidence type="ECO:0008006" key="5">
    <source>
        <dbReference type="Google" id="ProtNLM"/>
    </source>
</evidence>
<protein>
    <recommendedName>
        <fullName evidence="5">Fimbrial assembly family protein</fullName>
    </recommendedName>
</protein>
<keyword evidence="1" id="KW-0175">Coiled coil</keyword>
<dbReference type="PANTHER" id="PTHR40278">
    <property type="entry name" value="DNA UTILIZATION PROTEIN HOFN"/>
    <property type="match status" value="1"/>
</dbReference>
<dbReference type="AlphaFoldDB" id="A0A2U3QGY3"/>
<dbReference type="InterPro" id="IPR007813">
    <property type="entry name" value="PilN"/>
</dbReference>
<evidence type="ECO:0000313" key="3">
    <source>
        <dbReference type="EMBL" id="SPQ00661.1"/>
    </source>
</evidence>
<dbReference type="EMBL" id="OUUY01000075">
    <property type="protein sequence ID" value="SPQ00661.1"/>
    <property type="molecule type" value="Genomic_DNA"/>
</dbReference>
<reference evidence="4" key="1">
    <citation type="submission" date="2018-03" db="EMBL/GenBank/DDBJ databases">
        <authorList>
            <person name="Zecchin S."/>
        </authorList>
    </citation>
    <scope>NUCLEOTIDE SEQUENCE [LARGE SCALE GENOMIC DNA]</scope>
</reference>
<feature type="transmembrane region" description="Helical" evidence="2">
    <location>
        <begin position="21"/>
        <end position="43"/>
    </location>
</feature>
<dbReference type="OrthoDB" id="9798919at2"/>
<keyword evidence="2" id="KW-0472">Membrane</keyword>
<keyword evidence="2" id="KW-0812">Transmembrane</keyword>
<name>A0A2U3QGY3_9BACT</name>
<accession>A0A2U3QGY3</accession>
<gene>
    <name evidence="3" type="ORF">NBG4_30055</name>
</gene>
<keyword evidence="4" id="KW-1185">Reference proteome</keyword>
<organism evidence="3 4">
    <name type="scientific">Candidatus Sulfobium mesophilum</name>
    <dbReference type="NCBI Taxonomy" id="2016548"/>
    <lineage>
        <taxon>Bacteria</taxon>
        <taxon>Pseudomonadati</taxon>
        <taxon>Nitrospirota</taxon>
        <taxon>Nitrospiria</taxon>
        <taxon>Nitrospirales</taxon>
        <taxon>Nitrospiraceae</taxon>
        <taxon>Candidatus Sulfobium</taxon>
    </lineage>
</organism>
<dbReference type="InterPro" id="IPR052534">
    <property type="entry name" value="Extracell_DNA_Util/SecSys_Comp"/>
</dbReference>
<sequence>MIKVNLIPSKKRKKAKPLPTFLIATIGIAFAAVAVMIYLNFFFQGRINAKKAQVAENEKRLAELAQKIKAVDDYEKRNADFKKRKGIIEELGKNKALPVKLLDEISRLLSDGVWLNSLDITGGGITLACTGFNNTDVVNFVNSLKGSKLLTDVYLQESVQANVSGFSVYNFRISCKVKS</sequence>
<dbReference type="Pfam" id="PF05137">
    <property type="entry name" value="PilN"/>
    <property type="match status" value="1"/>
</dbReference>
<proteinExistence type="predicted"/>
<feature type="coiled-coil region" evidence="1">
    <location>
        <begin position="47"/>
        <end position="84"/>
    </location>
</feature>
<dbReference type="PANTHER" id="PTHR40278:SF1">
    <property type="entry name" value="DNA UTILIZATION PROTEIN HOFN"/>
    <property type="match status" value="1"/>
</dbReference>